<evidence type="ECO:0000313" key="2">
    <source>
        <dbReference type="EMBL" id="UYV63104.1"/>
    </source>
</evidence>
<protein>
    <submittedName>
        <fullName evidence="2">Uncharacterized protein</fullName>
    </submittedName>
</protein>
<organism evidence="2 3">
    <name type="scientific">Cordylochernes scorpioides</name>
    <dbReference type="NCBI Taxonomy" id="51811"/>
    <lineage>
        <taxon>Eukaryota</taxon>
        <taxon>Metazoa</taxon>
        <taxon>Ecdysozoa</taxon>
        <taxon>Arthropoda</taxon>
        <taxon>Chelicerata</taxon>
        <taxon>Arachnida</taxon>
        <taxon>Pseudoscorpiones</taxon>
        <taxon>Cheliferoidea</taxon>
        <taxon>Chernetidae</taxon>
        <taxon>Cordylochernes</taxon>
    </lineage>
</organism>
<name>A0ABY6K2I9_9ARAC</name>
<keyword evidence="3" id="KW-1185">Reference proteome</keyword>
<dbReference type="Proteomes" id="UP001235939">
    <property type="component" value="Chromosome 02"/>
</dbReference>
<evidence type="ECO:0000313" key="3">
    <source>
        <dbReference type="Proteomes" id="UP001235939"/>
    </source>
</evidence>
<proteinExistence type="predicted"/>
<dbReference type="EMBL" id="CP092864">
    <property type="protein sequence ID" value="UYV63104.1"/>
    <property type="molecule type" value="Genomic_DNA"/>
</dbReference>
<accession>A0ABY6K2I9</accession>
<dbReference type="Pfam" id="PF05380">
    <property type="entry name" value="Peptidase_A17"/>
    <property type="match status" value="1"/>
</dbReference>
<reference evidence="2 3" key="1">
    <citation type="submission" date="2022-01" db="EMBL/GenBank/DDBJ databases">
        <title>A chromosomal length assembly of Cordylochernes scorpioides.</title>
        <authorList>
            <person name="Zeh D."/>
            <person name="Zeh J."/>
        </authorList>
    </citation>
    <scope>NUCLEOTIDE SEQUENCE [LARGE SCALE GENOMIC DNA]</scope>
    <source>
        <strain evidence="2">IN4F17</strain>
        <tissue evidence="2">Whole Body</tissue>
    </source>
</reference>
<sequence>MRCFPRPLIKRPKLPTETEPTTRTPETSSQISLKINRDNISSHHNSKYRSRSIELCCFLRQHVVDIAFIHETNVTTLNSIEDFFLGYRAKVVPALGARISGIFSFGVQVIYDPMGWLAPVIIIGKILIQKLWITRFN</sequence>
<gene>
    <name evidence="2" type="ORF">LAZ67_2003156</name>
</gene>
<feature type="region of interest" description="Disordered" evidence="1">
    <location>
        <begin position="11"/>
        <end position="30"/>
    </location>
</feature>
<evidence type="ECO:0000256" key="1">
    <source>
        <dbReference type="SAM" id="MobiDB-lite"/>
    </source>
</evidence>
<dbReference type="InterPro" id="IPR008042">
    <property type="entry name" value="Retrotrans_Pao"/>
</dbReference>
<feature type="compositionally biased region" description="Low complexity" evidence="1">
    <location>
        <begin position="15"/>
        <end position="27"/>
    </location>
</feature>